<sequence length="365" mass="39673">MIGLGDIYKVMEAVVPLYAALLMGYGSVRWWRLFTPEQCEAINRFVSLFTLPFFTLEFTLRTDPFSMNYSVIAADAISKVIIVVILFAWAKFTTKGSYGWSITSFSLANLTSSLVIGVPMLKAMYGPFAQEIVVQLSVVQSLVWLTLLLFVLELRKSNNEITSSSPVIVVDSSNGGGDGSETDSDIEKVGVSKDLNVEKPSICTLMKKVMGKLVTNPNSYACFIGITWACIAKRGHFEIPEIIEGCVLIMSKAGAGMAMFSMGLFMGSQEKLVTCGASLVFYGLTLKFIAGPMAMAIGSFAVGLRGDLLRTAIIQAVVPQSITSFIYAHEYGLHAEVLSTAVIFGMLTCLPVLVAYYVVLELIPN</sequence>
<comment type="subcellular location">
    <subcellularLocation>
        <location evidence="1 8">Membrane</location>
        <topology evidence="1 8">Multi-pass membrane protein</topology>
    </subcellularLocation>
</comment>
<keyword evidence="5 8" id="KW-1133">Transmembrane helix</keyword>
<dbReference type="InterPro" id="IPR051107">
    <property type="entry name" value="Auxin_Efflux_Carrier"/>
</dbReference>
<dbReference type="GO" id="GO:0010329">
    <property type="term" value="F:auxin efflux transmembrane transporter activity"/>
    <property type="evidence" value="ECO:0000318"/>
    <property type="project" value="GO_Central"/>
</dbReference>
<dbReference type="OrthoDB" id="2133778at2759"/>
<dbReference type="GO" id="GO:0009734">
    <property type="term" value="P:auxin-activated signaling pathway"/>
    <property type="evidence" value="ECO:0007669"/>
    <property type="project" value="UniProtKB-UniRule"/>
</dbReference>
<dbReference type="OMA" id="YYAVLEF"/>
<comment type="similarity">
    <text evidence="2 8">Belongs to the auxin efflux carrier (TC 2.A.69.1) family.</text>
</comment>
<dbReference type="GO" id="GO:0005783">
    <property type="term" value="C:endoplasmic reticulum"/>
    <property type="evidence" value="ECO:0000318"/>
    <property type="project" value="GO_Central"/>
</dbReference>
<dbReference type="InterPro" id="IPR004776">
    <property type="entry name" value="Mem_transp_PIN-like"/>
</dbReference>
<evidence type="ECO:0000256" key="3">
    <source>
        <dbReference type="ARBA" id="ARBA00022448"/>
    </source>
</evidence>
<evidence type="ECO:0000313" key="10">
    <source>
        <dbReference type="Proteomes" id="UP000036987"/>
    </source>
</evidence>
<feature type="transmembrane region" description="Helical" evidence="8">
    <location>
        <begin position="7"/>
        <end position="26"/>
    </location>
</feature>
<keyword evidence="3 8" id="KW-0813">Transport</keyword>
<comment type="function">
    <text evidence="8">May act as a component of the auxin efflux carrier.</text>
</comment>
<organism evidence="9 10">
    <name type="scientific">Zostera marina</name>
    <name type="common">Eelgrass</name>
    <dbReference type="NCBI Taxonomy" id="29655"/>
    <lineage>
        <taxon>Eukaryota</taxon>
        <taxon>Viridiplantae</taxon>
        <taxon>Streptophyta</taxon>
        <taxon>Embryophyta</taxon>
        <taxon>Tracheophyta</taxon>
        <taxon>Spermatophyta</taxon>
        <taxon>Magnoliopsida</taxon>
        <taxon>Liliopsida</taxon>
        <taxon>Zosteraceae</taxon>
        <taxon>Zostera</taxon>
    </lineage>
</organism>
<gene>
    <name evidence="9" type="ORF">ZOSMA_74G00860</name>
</gene>
<dbReference type="Proteomes" id="UP000036987">
    <property type="component" value="Unassembled WGS sequence"/>
</dbReference>
<feature type="transmembrane region" description="Helical" evidence="8">
    <location>
        <begin position="98"/>
        <end position="121"/>
    </location>
</feature>
<dbReference type="NCBIfam" id="TIGR00946">
    <property type="entry name" value="2a69"/>
    <property type="match status" value="1"/>
</dbReference>
<keyword evidence="10" id="KW-1185">Reference proteome</keyword>
<feature type="transmembrane region" description="Helical" evidence="8">
    <location>
        <begin position="340"/>
        <end position="359"/>
    </location>
</feature>
<evidence type="ECO:0000256" key="6">
    <source>
        <dbReference type="ARBA" id="ARBA00023136"/>
    </source>
</evidence>
<dbReference type="InterPro" id="IPR014024">
    <property type="entry name" value="Auxin_eff_plant"/>
</dbReference>
<accession>A0A0K9NRP5</accession>
<evidence type="ECO:0000256" key="1">
    <source>
        <dbReference type="ARBA" id="ARBA00004141"/>
    </source>
</evidence>
<feature type="transmembrane region" description="Helical" evidence="8">
    <location>
        <begin position="72"/>
        <end position="92"/>
    </location>
</feature>
<evidence type="ECO:0000256" key="4">
    <source>
        <dbReference type="ARBA" id="ARBA00022692"/>
    </source>
</evidence>
<keyword evidence="6 8" id="KW-0472">Membrane</keyword>
<evidence type="ECO:0000256" key="8">
    <source>
        <dbReference type="RuleBase" id="RU362108"/>
    </source>
</evidence>
<feature type="transmembrane region" description="Helical" evidence="8">
    <location>
        <begin position="279"/>
        <end position="302"/>
    </location>
</feature>
<evidence type="ECO:0000256" key="5">
    <source>
        <dbReference type="ARBA" id="ARBA00022989"/>
    </source>
</evidence>
<dbReference type="GO" id="GO:0009926">
    <property type="term" value="P:auxin polar transport"/>
    <property type="evidence" value="ECO:0000318"/>
    <property type="project" value="GO_Central"/>
</dbReference>
<dbReference type="EMBL" id="LFYR01001898">
    <property type="protein sequence ID" value="KMZ58742.1"/>
    <property type="molecule type" value="Genomic_DNA"/>
</dbReference>
<feature type="transmembrane region" description="Helical" evidence="8">
    <location>
        <begin position="41"/>
        <end position="60"/>
    </location>
</feature>
<dbReference type="AlphaFoldDB" id="A0A0K9NRP5"/>
<reference evidence="10" key="1">
    <citation type="journal article" date="2016" name="Nature">
        <title>The genome of the seagrass Zostera marina reveals angiosperm adaptation to the sea.</title>
        <authorList>
            <person name="Olsen J.L."/>
            <person name="Rouze P."/>
            <person name="Verhelst B."/>
            <person name="Lin Y.-C."/>
            <person name="Bayer T."/>
            <person name="Collen J."/>
            <person name="Dattolo E."/>
            <person name="De Paoli E."/>
            <person name="Dittami S."/>
            <person name="Maumus F."/>
            <person name="Michel G."/>
            <person name="Kersting A."/>
            <person name="Lauritano C."/>
            <person name="Lohaus R."/>
            <person name="Toepel M."/>
            <person name="Tonon T."/>
            <person name="Vanneste K."/>
            <person name="Amirebrahimi M."/>
            <person name="Brakel J."/>
            <person name="Bostroem C."/>
            <person name="Chovatia M."/>
            <person name="Grimwood J."/>
            <person name="Jenkins J.W."/>
            <person name="Jueterbock A."/>
            <person name="Mraz A."/>
            <person name="Stam W.T."/>
            <person name="Tice H."/>
            <person name="Bornberg-Bauer E."/>
            <person name="Green P.J."/>
            <person name="Pearson G.A."/>
            <person name="Procaccini G."/>
            <person name="Duarte C.M."/>
            <person name="Schmutz J."/>
            <person name="Reusch T.B.H."/>
            <person name="Van de Peer Y."/>
        </authorList>
    </citation>
    <scope>NUCLEOTIDE SEQUENCE [LARGE SCALE GENOMIC DNA]</scope>
    <source>
        <strain evidence="10">cv. Finnish</strain>
    </source>
</reference>
<evidence type="ECO:0000256" key="7">
    <source>
        <dbReference type="ARBA" id="ARBA00023294"/>
    </source>
</evidence>
<dbReference type="PANTHER" id="PTHR31752:SF2">
    <property type="entry name" value="AUXIN EFFLUX CARRIER COMPONENT 5"/>
    <property type="match status" value="1"/>
</dbReference>
<evidence type="ECO:0000313" key="9">
    <source>
        <dbReference type="EMBL" id="KMZ58742.1"/>
    </source>
</evidence>
<evidence type="ECO:0000256" key="2">
    <source>
        <dbReference type="ARBA" id="ARBA00009177"/>
    </source>
</evidence>
<keyword evidence="4 8" id="KW-0812">Transmembrane</keyword>
<dbReference type="GO" id="GO:0005886">
    <property type="term" value="C:plasma membrane"/>
    <property type="evidence" value="ECO:0000318"/>
    <property type="project" value="GO_Central"/>
</dbReference>
<feature type="transmembrane region" description="Helical" evidence="8">
    <location>
        <begin position="242"/>
        <end position="267"/>
    </location>
</feature>
<dbReference type="PANTHER" id="PTHR31752">
    <property type="entry name" value="AUXIN EFFLUX CARRIER COMPONENT 1B-RELATED"/>
    <property type="match status" value="1"/>
</dbReference>
<protein>
    <recommendedName>
        <fullName evidence="8">Auxin efflux carrier component</fullName>
    </recommendedName>
</protein>
<proteinExistence type="inferred from homology"/>
<keyword evidence="7 8" id="KW-0927">Auxin signaling pathway</keyword>
<dbReference type="GO" id="GO:0010315">
    <property type="term" value="P:auxin export across the plasma membrane"/>
    <property type="evidence" value="ECO:0000318"/>
    <property type="project" value="GO_Central"/>
</dbReference>
<name>A0A0K9NRP5_ZOSMR</name>
<comment type="caution">
    <text evidence="8">Lacks conserved residue(s) required for the propagation of feature annotation.</text>
</comment>
<comment type="caution">
    <text evidence="9">The sequence shown here is derived from an EMBL/GenBank/DDBJ whole genome shotgun (WGS) entry which is preliminary data.</text>
</comment>
<dbReference type="Pfam" id="PF03547">
    <property type="entry name" value="Mem_trans"/>
    <property type="match status" value="1"/>
</dbReference>
<feature type="transmembrane region" description="Helical" evidence="8">
    <location>
        <begin position="133"/>
        <end position="152"/>
    </location>
</feature>